<feature type="compositionally biased region" description="Low complexity" evidence="1">
    <location>
        <begin position="70"/>
        <end position="81"/>
    </location>
</feature>
<feature type="region of interest" description="Disordered" evidence="1">
    <location>
        <begin position="51"/>
        <end position="183"/>
    </location>
</feature>
<dbReference type="AlphaFoldDB" id="A0A8J5ZDI2"/>
<dbReference type="EMBL" id="JAGFMF010012256">
    <property type="protein sequence ID" value="KAG8505443.1"/>
    <property type="molecule type" value="Genomic_DNA"/>
</dbReference>
<sequence length="262" mass="27611">MAVEEEGLRVFQSVKIKIGPPGTGLEREAVLWSRGPAWARCRVPLLSCPASSAGPGSRCGVLEEPPHGRAPSLSPSSPVAAGCSCPKQQKGLAGAGRVGPAAPSAAPEEHGQRDLGWAQTGPGAGAPAHEFATLGGAGLGSQGPDSVWKGRGVGRQGSGTSGSEGRAAHSRRPRQGPRPRCPRCPCGRRRPWVSWQRENDRHRRREGAGWPARSPTVSPRSAGEAKNLPTCPGPSKMRGCYCTVNLDQEEVFRTQTVEKSLW</sequence>
<comment type="caution">
    <text evidence="2">The sequence shown here is derived from an EMBL/GenBank/DDBJ whole genome shotgun (WGS) entry which is preliminary data.</text>
</comment>
<proteinExistence type="predicted"/>
<name>A0A8J5ZDI2_GALPY</name>
<protein>
    <submittedName>
        <fullName evidence="2">Ras GTPase-activating protein 3</fullName>
    </submittedName>
</protein>
<evidence type="ECO:0000256" key="1">
    <source>
        <dbReference type="SAM" id="MobiDB-lite"/>
    </source>
</evidence>
<feature type="compositionally biased region" description="Gly residues" evidence="1">
    <location>
        <begin position="151"/>
        <end position="162"/>
    </location>
</feature>
<reference evidence="2" key="1">
    <citation type="journal article" date="2021" name="Evol. Appl.">
        <title>The genome of the Pyrenean desman and the effects of bottlenecks and inbreeding on the genomic landscape of an endangered species.</title>
        <authorList>
            <person name="Escoda L."/>
            <person name="Castresana J."/>
        </authorList>
    </citation>
    <scope>NUCLEOTIDE SEQUENCE</scope>
    <source>
        <strain evidence="2">IBE-C5619</strain>
    </source>
</reference>
<evidence type="ECO:0000313" key="3">
    <source>
        <dbReference type="Proteomes" id="UP000700334"/>
    </source>
</evidence>
<keyword evidence="3" id="KW-1185">Reference proteome</keyword>
<organism evidence="2 3">
    <name type="scientific">Galemys pyrenaicus</name>
    <name type="common">Iberian desman</name>
    <name type="synonym">Pyrenean desman</name>
    <dbReference type="NCBI Taxonomy" id="202257"/>
    <lineage>
        <taxon>Eukaryota</taxon>
        <taxon>Metazoa</taxon>
        <taxon>Chordata</taxon>
        <taxon>Craniata</taxon>
        <taxon>Vertebrata</taxon>
        <taxon>Euteleostomi</taxon>
        <taxon>Mammalia</taxon>
        <taxon>Eutheria</taxon>
        <taxon>Laurasiatheria</taxon>
        <taxon>Eulipotyphla</taxon>
        <taxon>Talpidae</taxon>
        <taxon>Galemys</taxon>
    </lineage>
</organism>
<feature type="compositionally biased region" description="Basic residues" evidence="1">
    <location>
        <begin position="168"/>
        <end position="183"/>
    </location>
</feature>
<dbReference type="OrthoDB" id="1562946at2759"/>
<dbReference type="Proteomes" id="UP000700334">
    <property type="component" value="Unassembled WGS sequence"/>
</dbReference>
<gene>
    <name evidence="2" type="ORF">J0S82_004379</name>
</gene>
<feature type="region of interest" description="Disordered" evidence="1">
    <location>
        <begin position="198"/>
        <end position="230"/>
    </location>
</feature>
<evidence type="ECO:0000313" key="2">
    <source>
        <dbReference type="EMBL" id="KAG8505443.1"/>
    </source>
</evidence>
<accession>A0A8J5ZDI2</accession>